<comment type="similarity">
    <text evidence="2 10">Belongs to the TonB family.</text>
</comment>
<evidence type="ECO:0000256" key="9">
    <source>
        <dbReference type="ARBA" id="ARBA00023136"/>
    </source>
</evidence>
<dbReference type="Proteomes" id="UP000199064">
    <property type="component" value="Unassembled WGS sequence"/>
</dbReference>
<evidence type="ECO:0000256" key="6">
    <source>
        <dbReference type="ARBA" id="ARBA00022692"/>
    </source>
</evidence>
<dbReference type="PANTHER" id="PTHR33446">
    <property type="entry name" value="PROTEIN TONB-RELATED"/>
    <property type="match status" value="1"/>
</dbReference>
<dbReference type="AlphaFoldDB" id="A0A1H4IPN7"/>
<name>A0A1H4IPN7_9HYPH</name>
<dbReference type="GO" id="GO:0098797">
    <property type="term" value="C:plasma membrane protein complex"/>
    <property type="evidence" value="ECO:0007669"/>
    <property type="project" value="TreeGrafter"/>
</dbReference>
<dbReference type="Gene3D" id="3.30.1150.10">
    <property type="match status" value="1"/>
</dbReference>
<dbReference type="Pfam" id="PF03544">
    <property type="entry name" value="TonB_C"/>
    <property type="match status" value="1"/>
</dbReference>
<dbReference type="InterPro" id="IPR003538">
    <property type="entry name" value="TonB"/>
</dbReference>
<evidence type="ECO:0000256" key="4">
    <source>
        <dbReference type="ARBA" id="ARBA00022475"/>
    </source>
</evidence>
<dbReference type="InterPro" id="IPR037682">
    <property type="entry name" value="TonB_C"/>
</dbReference>
<dbReference type="PRINTS" id="PR01374">
    <property type="entry name" value="TONBPROTEIN"/>
</dbReference>
<evidence type="ECO:0000256" key="2">
    <source>
        <dbReference type="ARBA" id="ARBA00006555"/>
    </source>
</evidence>
<dbReference type="GO" id="GO:0015031">
    <property type="term" value="P:protein transport"/>
    <property type="evidence" value="ECO:0007669"/>
    <property type="project" value="UniProtKB-UniRule"/>
</dbReference>
<evidence type="ECO:0000256" key="10">
    <source>
        <dbReference type="RuleBase" id="RU362123"/>
    </source>
</evidence>
<sequence length="301" mass="32128">MKMRAWKWAVALAVSLSLHAGAAVYVMSRPTDVEIAGGGSTEIAIAGNAFADMVAAGETTEEVVPETQPETEPVQPETASEVPPEAPVETVVDEAPTPVLEAEQPVTEVTEAETAEAIEPVENAQIVAALSEAPVPTPRPAYTPPPKPKVEKKQVQRTKKAPPKKRNAGSKGRDTQDARRGTTSGKQNAGQASKGRQVARATKSGNARVSNYPGKVVSKLRRSLRYPSAAKRQRLKGEVRVRFTVARNGSVSGIRIVRSSGSSVLDQAALETVRRAAPFPRIPDEAGRSSWGFTVPLAFRR</sequence>
<dbReference type="SUPFAM" id="SSF74653">
    <property type="entry name" value="TolA/TonB C-terminal domain"/>
    <property type="match status" value="1"/>
</dbReference>
<feature type="chain" id="PRO_5011558833" description="Protein TonB" evidence="12">
    <location>
        <begin position="23"/>
        <end position="301"/>
    </location>
</feature>
<dbReference type="GO" id="GO:0015891">
    <property type="term" value="P:siderophore transport"/>
    <property type="evidence" value="ECO:0007669"/>
    <property type="project" value="InterPro"/>
</dbReference>
<keyword evidence="12" id="KW-0732">Signal</keyword>
<feature type="compositionally biased region" description="Pro residues" evidence="11">
    <location>
        <begin position="135"/>
        <end position="147"/>
    </location>
</feature>
<dbReference type="PROSITE" id="PS52015">
    <property type="entry name" value="TONB_CTD"/>
    <property type="match status" value="1"/>
</dbReference>
<evidence type="ECO:0000256" key="8">
    <source>
        <dbReference type="ARBA" id="ARBA00022989"/>
    </source>
</evidence>
<feature type="signal peptide" evidence="12">
    <location>
        <begin position="1"/>
        <end position="22"/>
    </location>
</feature>
<evidence type="ECO:0000256" key="3">
    <source>
        <dbReference type="ARBA" id="ARBA00022448"/>
    </source>
</evidence>
<keyword evidence="5 10" id="KW-0997">Cell inner membrane</keyword>
<dbReference type="PANTHER" id="PTHR33446:SF2">
    <property type="entry name" value="PROTEIN TONB"/>
    <property type="match status" value="1"/>
</dbReference>
<keyword evidence="3 10" id="KW-0813">Transport</keyword>
<keyword evidence="4 10" id="KW-1003">Cell membrane</keyword>
<evidence type="ECO:0000256" key="12">
    <source>
        <dbReference type="SAM" id="SignalP"/>
    </source>
</evidence>
<dbReference type="GO" id="GO:0030288">
    <property type="term" value="C:outer membrane-bounded periplasmic space"/>
    <property type="evidence" value="ECO:0007669"/>
    <property type="project" value="InterPro"/>
</dbReference>
<evidence type="ECO:0000256" key="5">
    <source>
        <dbReference type="ARBA" id="ARBA00022519"/>
    </source>
</evidence>
<protein>
    <recommendedName>
        <fullName evidence="10">Protein TonB</fullName>
    </recommendedName>
</protein>
<dbReference type="InterPro" id="IPR006260">
    <property type="entry name" value="TonB/TolA_C"/>
</dbReference>
<dbReference type="GO" id="GO:0055085">
    <property type="term" value="P:transmembrane transport"/>
    <property type="evidence" value="ECO:0007669"/>
    <property type="project" value="InterPro"/>
</dbReference>
<reference evidence="15" key="1">
    <citation type="submission" date="2016-10" db="EMBL/GenBank/DDBJ databases">
        <authorList>
            <person name="Varghese N."/>
            <person name="Submissions S."/>
        </authorList>
    </citation>
    <scope>NUCLEOTIDE SEQUENCE [LARGE SCALE GENOMIC DNA]</scope>
    <source>
        <strain evidence="15">ES.061</strain>
    </source>
</reference>
<accession>A0A1H4IPN7</accession>
<feature type="region of interest" description="Disordered" evidence="11">
    <location>
        <begin position="62"/>
        <end position="89"/>
    </location>
</feature>
<feature type="compositionally biased region" description="Polar residues" evidence="11">
    <location>
        <begin position="181"/>
        <end position="191"/>
    </location>
</feature>
<comment type="subcellular location">
    <subcellularLocation>
        <location evidence="1 10">Cell inner membrane</location>
        <topology evidence="1 10">Single-pass membrane protein</topology>
        <orientation evidence="1 10">Periplasmic side</orientation>
    </subcellularLocation>
</comment>
<keyword evidence="6" id="KW-0812">Transmembrane</keyword>
<evidence type="ECO:0000259" key="13">
    <source>
        <dbReference type="PROSITE" id="PS52015"/>
    </source>
</evidence>
<evidence type="ECO:0000256" key="7">
    <source>
        <dbReference type="ARBA" id="ARBA00022927"/>
    </source>
</evidence>
<keyword evidence="9" id="KW-0472">Membrane</keyword>
<proteinExistence type="inferred from homology"/>
<keyword evidence="7 10" id="KW-0653">Protein transport</keyword>
<feature type="region of interest" description="Disordered" evidence="11">
    <location>
        <begin position="131"/>
        <end position="211"/>
    </location>
</feature>
<feature type="compositionally biased region" description="Basic residues" evidence="11">
    <location>
        <begin position="155"/>
        <end position="168"/>
    </location>
</feature>
<dbReference type="NCBIfam" id="TIGR01352">
    <property type="entry name" value="tonB_Cterm"/>
    <property type="match status" value="1"/>
</dbReference>
<dbReference type="EMBL" id="FNSL01000001">
    <property type="protein sequence ID" value="SEB35172.1"/>
    <property type="molecule type" value="Genomic_DNA"/>
</dbReference>
<comment type="function">
    <text evidence="10">Interacts with outer membrane receptor proteins that carry out high-affinity binding and energy dependent uptake into the periplasmic space of specific substrates. It could act to transduce energy from the cytoplasmic membrane to specific energy-requiring processes in the outer membrane, resulting in the release into the periplasm of ligands bound by these outer membrane proteins.</text>
</comment>
<organism evidence="14 15">
    <name type="scientific">Nitratireductor aquibiodomus</name>
    <dbReference type="NCBI Taxonomy" id="204799"/>
    <lineage>
        <taxon>Bacteria</taxon>
        <taxon>Pseudomonadati</taxon>
        <taxon>Pseudomonadota</taxon>
        <taxon>Alphaproteobacteria</taxon>
        <taxon>Hyphomicrobiales</taxon>
        <taxon>Phyllobacteriaceae</taxon>
        <taxon>Nitratireductor</taxon>
    </lineage>
</organism>
<evidence type="ECO:0000256" key="11">
    <source>
        <dbReference type="SAM" id="MobiDB-lite"/>
    </source>
</evidence>
<evidence type="ECO:0000256" key="1">
    <source>
        <dbReference type="ARBA" id="ARBA00004383"/>
    </source>
</evidence>
<evidence type="ECO:0000313" key="15">
    <source>
        <dbReference type="Proteomes" id="UP000199064"/>
    </source>
</evidence>
<keyword evidence="15" id="KW-1185">Reference proteome</keyword>
<evidence type="ECO:0000313" key="14">
    <source>
        <dbReference type="EMBL" id="SEB35172.1"/>
    </source>
</evidence>
<keyword evidence="8" id="KW-1133">Transmembrane helix</keyword>
<keyword evidence="10" id="KW-0735">Signal-anchor</keyword>
<dbReference type="InterPro" id="IPR051045">
    <property type="entry name" value="TonB-dependent_transducer"/>
</dbReference>
<gene>
    <name evidence="14" type="ORF">SAMN05216452_0207</name>
</gene>
<dbReference type="GO" id="GO:0031992">
    <property type="term" value="F:energy transducer activity"/>
    <property type="evidence" value="ECO:0007669"/>
    <property type="project" value="InterPro"/>
</dbReference>
<feature type="compositionally biased region" description="Low complexity" evidence="11">
    <location>
        <begin position="65"/>
        <end position="89"/>
    </location>
</feature>
<feature type="compositionally biased region" description="Basic and acidic residues" evidence="11">
    <location>
        <begin position="171"/>
        <end position="180"/>
    </location>
</feature>
<feature type="domain" description="TonB C-terminal" evidence="13">
    <location>
        <begin position="211"/>
        <end position="301"/>
    </location>
</feature>